<dbReference type="AlphaFoldDB" id="A0A0F9UCL5"/>
<organism evidence="1">
    <name type="scientific">marine sediment metagenome</name>
    <dbReference type="NCBI Taxonomy" id="412755"/>
    <lineage>
        <taxon>unclassified sequences</taxon>
        <taxon>metagenomes</taxon>
        <taxon>ecological metagenomes</taxon>
    </lineage>
</organism>
<evidence type="ECO:0008006" key="2">
    <source>
        <dbReference type="Google" id="ProtNLM"/>
    </source>
</evidence>
<dbReference type="Gene3D" id="3.70.10.10">
    <property type="match status" value="1"/>
</dbReference>
<evidence type="ECO:0000313" key="1">
    <source>
        <dbReference type="EMBL" id="KKN58996.1"/>
    </source>
</evidence>
<comment type="caution">
    <text evidence="1">The sequence shown here is derived from an EMBL/GenBank/DDBJ whole genome shotgun (WGS) entry which is preliminary data.</text>
</comment>
<reference evidence="1" key="1">
    <citation type="journal article" date="2015" name="Nature">
        <title>Complex archaea that bridge the gap between prokaryotes and eukaryotes.</title>
        <authorList>
            <person name="Spang A."/>
            <person name="Saw J.H."/>
            <person name="Jorgensen S.L."/>
            <person name="Zaremba-Niedzwiedzka K."/>
            <person name="Martijn J."/>
            <person name="Lind A.E."/>
            <person name="van Eijk R."/>
            <person name="Schleper C."/>
            <person name="Guy L."/>
            <person name="Ettema T.J."/>
        </authorList>
    </citation>
    <scope>NUCLEOTIDE SEQUENCE</scope>
</reference>
<dbReference type="EMBL" id="LAZR01000743">
    <property type="protein sequence ID" value="KKN58996.1"/>
    <property type="molecule type" value="Genomic_DNA"/>
</dbReference>
<gene>
    <name evidence="1" type="ORF">LCGC14_0546710</name>
</gene>
<name>A0A0F9UCL5_9ZZZZ</name>
<sequence length="306" mass="34835">MSEEKSKVVGFKLPQNIIMDILNHLRTSGTTLAGENVTLADDCIIRVANNVLLSITTDEGRKIIMQVKINKSKFKDLQILNKGLIPINIEITKKFLSRFSSSDSVEVVYENGMISFKRSNPDFPPLEIFMSTKRINSIQCDFFSNLKKQIDNEKSEKDKKLLEFFKKHKSIYFIEKDGSANIFGVKLDNFIEVACGHLKEVVKDGELLENRIYPFTVVDGKLNVTVKSIKEENLNRISRGIYVKSSSFTSDFSTTYSSQFNAAISSTRGHIQLYFGEDKPLLLIKQSDSDRGIDMSYIVMPYIHKK</sequence>
<proteinExistence type="predicted"/>
<accession>A0A0F9UCL5</accession>
<protein>
    <recommendedName>
        <fullName evidence="2">Proliferating cell nuclear antigen PCNA N-terminal domain-containing protein</fullName>
    </recommendedName>
</protein>